<proteinExistence type="predicted"/>
<keyword evidence="2" id="KW-1133">Transmembrane helix</keyword>
<dbReference type="WBParaSite" id="Pan_g8690.t1">
    <property type="protein sequence ID" value="Pan_g8690.t1"/>
    <property type="gene ID" value="Pan_g8690"/>
</dbReference>
<feature type="transmembrane region" description="Helical" evidence="2">
    <location>
        <begin position="134"/>
        <end position="153"/>
    </location>
</feature>
<sequence>MVKRMTRYWNPPQPETESDVPDDFHVATEVRSAAKSARSMRLFFEKARPIQVDDVLWFVCFALTMVILDVPNVLLFHHKVNCVIIFVHAIGLGLRIANRKHQAIKPVYAGLVALFGVIVATFFFSLAVWPIYNVWSIFIAFVTTMTYIAVISIV</sequence>
<keyword evidence="3" id="KW-1185">Reference proteome</keyword>
<keyword evidence="2" id="KW-0472">Membrane</keyword>
<accession>A0A7E4W9V7</accession>
<reference evidence="3" key="1">
    <citation type="journal article" date="2013" name="Genetics">
        <title>The draft genome and transcriptome of Panagrellus redivivus are shaped by the harsh demands of a free-living lifestyle.</title>
        <authorList>
            <person name="Srinivasan J."/>
            <person name="Dillman A.R."/>
            <person name="Macchietto M.G."/>
            <person name="Heikkinen L."/>
            <person name="Lakso M."/>
            <person name="Fracchia K.M."/>
            <person name="Antoshechkin I."/>
            <person name="Mortazavi A."/>
            <person name="Wong G."/>
            <person name="Sternberg P.W."/>
        </authorList>
    </citation>
    <scope>NUCLEOTIDE SEQUENCE [LARGE SCALE GENOMIC DNA]</scope>
    <source>
        <strain evidence="3">MT8872</strain>
    </source>
</reference>
<keyword evidence="2" id="KW-0812">Transmembrane</keyword>
<feature type="transmembrane region" description="Helical" evidence="2">
    <location>
        <begin position="50"/>
        <end position="68"/>
    </location>
</feature>
<evidence type="ECO:0000313" key="3">
    <source>
        <dbReference type="Proteomes" id="UP000492821"/>
    </source>
</evidence>
<evidence type="ECO:0000256" key="2">
    <source>
        <dbReference type="SAM" id="Phobius"/>
    </source>
</evidence>
<name>A0A7E4W9V7_PANRE</name>
<feature type="transmembrane region" description="Helical" evidence="2">
    <location>
        <begin position="106"/>
        <end position="128"/>
    </location>
</feature>
<evidence type="ECO:0000313" key="4">
    <source>
        <dbReference type="WBParaSite" id="Pan_g8690.t1"/>
    </source>
</evidence>
<feature type="transmembrane region" description="Helical" evidence="2">
    <location>
        <begin position="74"/>
        <end position="94"/>
    </location>
</feature>
<protein>
    <submittedName>
        <fullName evidence="4">Transmembrane protein</fullName>
    </submittedName>
</protein>
<feature type="region of interest" description="Disordered" evidence="1">
    <location>
        <begin position="1"/>
        <end position="20"/>
    </location>
</feature>
<dbReference type="Pfam" id="PF20479">
    <property type="entry name" value="TMEM128"/>
    <property type="match status" value="1"/>
</dbReference>
<dbReference type="InterPro" id="IPR033579">
    <property type="entry name" value="TMEM128"/>
</dbReference>
<evidence type="ECO:0000256" key="1">
    <source>
        <dbReference type="SAM" id="MobiDB-lite"/>
    </source>
</evidence>
<organism evidence="3 4">
    <name type="scientific">Panagrellus redivivus</name>
    <name type="common">Microworm</name>
    <dbReference type="NCBI Taxonomy" id="6233"/>
    <lineage>
        <taxon>Eukaryota</taxon>
        <taxon>Metazoa</taxon>
        <taxon>Ecdysozoa</taxon>
        <taxon>Nematoda</taxon>
        <taxon>Chromadorea</taxon>
        <taxon>Rhabditida</taxon>
        <taxon>Tylenchina</taxon>
        <taxon>Panagrolaimomorpha</taxon>
        <taxon>Panagrolaimoidea</taxon>
        <taxon>Panagrolaimidae</taxon>
        <taxon>Panagrellus</taxon>
    </lineage>
</organism>
<dbReference type="Proteomes" id="UP000492821">
    <property type="component" value="Unassembled WGS sequence"/>
</dbReference>
<reference evidence="4" key="2">
    <citation type="submission" date="2020-10" db="UniProtKB">
        <authorList>
            <consortium name="WormBaseParasite"/>
        </authorList>
    </citation>
    <scope>IDENTIFICATION</scope>
</reference>
<dbReference type="AlphaFoldDB" id="A0A7E4W9V7"/>